<dbReference type="OrthoDB" id="9797829at2"/>
<sequence length="378" mass="43252">MKIAIDCRGINWYHGTGIGTYTDNLVKNIVNSDTVNQYRLFWSGKSYLDFERHNCTCVMTSSKHHKFFQESYFPSNIEKENIDLYHAPQNGIGLSCNVNCKKVVTLHDLIPYTMPETVGKGYLLKFLKEIPHIVEMADGIITVSEFSKGDILKFFPMDPNKIKVTPLAASHIFRPLDKNKCFQFIKNKYHIEENFLLYLGGFSDRKNVHGIIEAFSRSKSHFNEDIKLVILGSYRDSSQKLIKLVESLQMSKHIIFAGFIPEEELPYFYNAAQAFVYPSFYEGFGLPPLEAMSCNTPVITSNTTSIPEVVEDCGLLINPYNMIELQNAMESMVNDKLLQEKLREKGLSRSKAFSWQNTAQKTIEAYEFFAKGNITNTK</sequence>
<keyword evidence="5" id="KW-1185">Reference proteome</keyword>
<gene>
    <name evidence="4" type="ORF">SAMN02745248_01691</name>
</gene>
<dbReference type="SUPFAM" id="SSF53756">
    <property type="entry name" value="UDP-Glycosyltransferase/glycogen phosphorylase"/>
    <property type="match status" value="1"/>
</dbReference>
<dbReference type="Pfam" id="PF00534">
    <property type="entry name" value="Glycos_transf_1"/>
    <property type="match status" value="1"/>
</dbReference>
<evidence type="ECO:0000313" key="4">
    <source>
        <dbReference type="EMBL" id="SHK07035.1"/>
    </source>
</evidence>
<keyword evidence="1 4" id="KW-0808">Transferase</keyword>
<dbReference type="Pfam" id="PF13439">
    <property type="entry name" value="Glyco_transf_4"/>
    <property type="match status" value="1"/>
</dbReference>
<dbReference type="InterPro" id="IPR028098">
    <property type="entry name" value="Glyco_trans_4-like_N"/>
</dbReference>
<accession>A0A1M6PGF4</accession>
<protein>
    <submittedName>
        <fullName evidence="4">Glycosyltransferase involved in cell wall bisynthesis</fullName>
    </submittedName>
</protein>
<evidence type="ECO:0000256" key="1">
    <source>
        <dbReference type="ARBA" id="ARBA00022679"/>
    </source>
</evidence>
<reference evidence="4 5" key="1">
    <citation type="submission" date="2016-11" db="EMBL/GenBank/DDBJ databases">
        <authorList>
            <person name="Jaros S."/>
            <person name="Januszkiewicz K."/>
            <person name="Wedrychowicz H."/>
        </authorList>
    </citation>
    <scope>NUCLEOTIDE SEQUENCE [LARGE SCALE GENOMIC DNA]</scope>
    <source>
        <strain evidence="4 5">DSM 3090</strain>
    </source>
</reference>
<dbReference type="STRING" id="1121331.SAMN02745248_01691"/>
<dbReference type="PANTHER" id="PTHR46401">
    <property type="entry name" value="GLYCOSYLTRANSFERASE WBBK-RELATED"/>
    <property type="match status" value="1"/>
</dbReference>
<evidence type="ECO:0000259" key="3">
    <source>
        <dbReference type="Pfam" id="PF13439"/>
    </source>
</evidence>
<feature type="domain" description="Glycosyltransferase subfamily 4-like N-terminal" evidence="3">
    <location>
        <begin position="17"/>
        <end position="166"/>
    </location>
</feature>
<evidence type="ECO:0000259" key="2">
    <source>
        <dbReference type="Pfam" id="PF00534"/>
    </source>
</evidence>
<proteinExistence type="predicted"/>
<dbReference type="AlphaFoldDB" id="A0A1M6PGF4"/>
<dbReference type="Gene3D" id="3.40.50.2000">
    <property type="entry name" value="Glycogen Phosphorylase B"/>
    <property type="match status" value="2"/>
</dbReference>
<evidence type="ECO:0000313" key="5">
    <source>
        <dbReference type="Proteomes" id="UP000183952"/>
    </source>
</evidence>
<dbReference type="Proteomes" id="UP000183952">
    <property type="component" value="Unassembled WGS sequence"/>
</dbReference>
<dbReference type="CDD" id="cd03809">
    <property type="entry name" value="GT4_MtfB-like"/>
    <property type="match status" value="1"/>
</dbReference>
<dbReference type="GO" id="GO:0016757">
    <property type="term" value="F:glycosyltransferase activity"/>
    <property type="evidence" value="ECO:0007669"/>
    <property type="project" value="InterPro"/>
</dbReference>
<dbReference type="EMBL" id="FRAD01000013">
    <property type="protein sequence ID" value="SHK07035.1"/>
    <property type="molecule type" value="Genomic_DNA"/>
</dbReference>
<feature type="domain" description="Glycosyl transferase family 1" evidence="2">
    <location>
        <begin position="188"/>
        <end position="346"/>
    </location>
</feature>
<dbReference type="FunFam" id="3.40.50.2000:FF:000119">
    <property type="entry name" value="Glycosyl transferase group 1"/>
    <property type="match status" value="1"/>
</dbReference>
<name>A0A1M6PGF4_9CLOT</name>
<organism evidence="4 5">
    <name type="scientific">Hathewaya proteolytica DSM 3090</name>
    <dbReference type="NCBI Taxonomy" id="1121331"/>
    <lineage>
        <taxon>Bacteria</taxon>
        <taxon>Bacillati</taxon>
        <taxon>Bacillota</taxon>
        <taxon>Clostridia</taxon>
        <taxon>Eubacteriales</taxon>
        <taxon>Clostridiaceae</taxon>
        <taxon>Hathewaya</taxon>
    </lineage>
</organism>
<dbReference type="GO" id="GO:0009103">
    <property type="term" value="P:lipopolysaccharide biosynthetic process"/>
    <property type="evidence" value="ECO:0007669"/>
    <property type="project" value="TreeGrafter"/>
</dbReference>
<dbReference type="PANTHER" id="PTHR46401:SF2">
    <property type="entry name" value="GLYCOSYLTRANSFERASE WBBK-RELATED"/>
    <property type="match status" value="1"/>
</dbReference>
<dbReference type="InterPro" id="IPR001296">
    <property type="entry name" value="Glyco_trans_1"/>
</dbReference>
<dbReference type="RefSeq" id="WP_072903661.1">
    <property type="nucleotide sequence ID" value="NZ_FRAD01000013.1"/>
</dbReference>